<protein>
    <submittedName>
        <fullName evidence="8">Unannotated protein</fullName>
    </submittedName>
</protein>
<gene>
    <name evidence="8" type="ORF">UFOPK3992_01190</name>
</gene>
<dbReference type="InterPro" id="IPR015424">
    <property type="entry name" value="PyrdxlP-dep_Trfase"/>
</dbReference>
<evidence type="ECO:0000256" key="4">
    <source>
        <dbReference type="ARBA" id="ARBA00022898"/>
    </source>
</evidence>
<reference evidence="8" key="1">
    <citation type="submission" date="2020-05" db="EMBL/GenBank/DDBJ databases">
        <authorList>
            <person name="Chiriac C."/>
            <person name="Salcher M."/>
            <person name="Ghai R."/>
            <person name="Kavagutti S V."/>
        </authorList>
    </citation>
    <scope>NUCLEOTIDE SEQUENCE</scope>
</reference>
<proteinExistence type="inferred from homology"/>
<dbReference type="SUPFAM" id="SSF55904">
    <property type="entry name" value="Ornithine decarboxylase C-terminal domain"/>
    <property type="match status" value="1"/>
</dbReference>
<dbReference type="InterPro" id="IPR052357">
    <property type="entry name" value="Orn_Lys_Arg_decarboxylase-I"/>
</dbReference>
<dbReference type="EMBL" id="CAFBOZ010000166">
    <property type="protein sequence ID" value="CAB5010297.1"/>
    <property type="molecule type" value="Genomic_DNA"/>
</dbReference>
<dbReference type="Gene3D" id="3.40.640.10">
    <property type="entry name" value="Type I PLP-dependent aspartate aminotransferase-like (Major domain)"/>
    <property type="match status" value="1"/>
</dbReference>
<name>A0A6J7PY42_9ZZZZ</name>
<dbReference type="Pfam" id="PF03711">
    <property type="entry name" value="OKR_DC_1_C"/>
    <property type="match status" value="1"/>
</dbReference>
<keyword evidence="5" id="KW-0456">Lyase</keyword>
<evidence type="ECO:0000256" key="2">
    <source>
        <dbReference type="ARBA" id="ARBA00010671"/>
    </source>
</evidence>
<dbReference type="Gene3D" id="3.90.100.10">
    <property type="entry name" value="Orn/Lys/Arg decarboxylase, C-terminal domain"/>
    <property type="match status" value="1"/>
</dbReference>
<feature type="domain" description="Orn/Lys/Arg decarboxylase C-terminal" evidence="7">
    <location>
        <begin position="220"/>
        <end position="275"/>
    </location>
</feature>
<dbReference type="InterPro" id="IPR036633">
    <property type="entry name" value="Prn/Lys/Arg_de-COase_C_sf"/>
</dbReference>
<evidence type="ECO:0000256" key="5">
    <source>
        <dbReference type="ARBA" id="ARBA00023239"/>
    </source>
</evidence>
<keyword evidence="3" id="KW-0210">Decarboxylase</keyword>
<evidence type="ECO:0000259" key="7">
    <source>
        <dbReference type="Pfam" id="PF03711"/>
    </source>
</evidence>
<dbReference type="SUPFAM" id="SSF53383">
    <property type="entry name" value="PLP-dependent transferases"/>
    <property type="match status" value="1"/>
</dbReference>
<dbReference type="InterPro" id="IPR015421">
    <property type="entry name" value="PyrdxlP-dep_Trfase_major"/>
</dbReference>
<comment type="similarity">
    <text evidence="2">Belongs to the Orn/Lys/Arg decarboxylase class-I family.</text>
</comment>
<dbReference type="InterPro" id="IPR008286">
    <property type="entry name" value="Prn/Lys/Arg_de-COase_C"/>
</dbReference>
<dbReference type="InterPro" id="IPR000310">
    <property type="entry name" value="Orn/Lys/Arg_deCO2ase_major_dom"/>
</dbReference>
<accession>A0A6J7PY42</accession>
<evidence type="ECO:0000259" key="6">
    <source>
        <dbReference type="Pfam" id="PF01276"/>
    </source>
</evidence>
<dbReference type="PANTHER" id="PTHR43277:SF4">
    <property type="entry name" value="ARGININE DECARBOXYLASE"/>
    <property type="match status" value="1"/>
</dbReference>
<evidence type="ECO:0000313" key="8">
    <source>
        <dbReference type="EMBL" id="CAB5010297.1"/>
    </source>
</evidence>
<dbReference type="PANTHER" id="PTHR43277">
    <property type="entry name" value="ARGININE DECARBOXYLASE"/>
    <property type="match status" value="1"/>
</dbReference>
<evidence type="ECO:0000256" key="1">
    <source>
        <dbReference type="ARBA" id="ARBA00001933"/>
    </source>
</evidence>
<comment type="cofactor">
    <cofactor evidence="1">
        <name>pyridoxal 5'-phosphate</name>
        <dbReference type="ChEBI" id="CHEBI:597326"/>
    </cofactor>
</comment>
<organism evidence="8">
    <name type="scientific">freshwater metagenome</name>
    <dbReference type="NCBI Taxonomy" id="449393"/>
    <lineage>
        <taxon>unclassified sequences</taxon>
        <taxon>metagenomes</taxon>
        <taxon>ecological metagenomes</taxon>
    </lineage>
</organism>
<feature type="domain" description="Orn/Lys/Arg decarboxylases family 1 pyridoxal-P attachment site" evidence="6">
    <location>
        <begin position="2"/>
        <end position="133"/>
    </location>
</feature>
<dbReference type="AlphaFoldDB" id="A0A6J7PY42"/>
<keyword evidence="4" id="KW-0663">Pyridoxal phosphate</keyword>
<dbReference type="Pfam" id="PF01276">
    <property type="entry name" value="OKR_DC_1"/>
    <property type="match status" value="1"/>
</dbReference>
<evidence type="ECO:0000256" key="3">
    <source>
        <dbReference type="ARBA" id="ARBA00022793"/>
    </source>
</evidence>
<dbReference type="GO" id="GO:0016831">
    <property type="term" value="F:carboxy-lyase activity"/>
    <property type="evidence" value="ECO:0007669"/>
    <property type="project" value="UniProtKB-KW"/>
</dbReference>
<sequence length="305" mass="31977">MGTLSDIAALAEAAHALGVPLMVDQAWGAHLDYLPGSGALALGADIAVTSIHKALMGYSATAIVSCRGGLIDPHRLDRSVDLTATTSPSATLLASIDATRHVMLTDGVAALARVAAATAEARDIVRRVAGVVVIDESSVGCPVDPNKLTLWLPETGVTGTMLSDALWQRRIGVEAADSDTIVMTMSPVDSSEWIVDVARMVAALIESMRGRPRTPAPVATWQVRPEVVITPREAMFAPRRRMSLREAVGQVSAEQFCPYPPGVPLLGPGERVTEALVDAIGVAGTLGRVAYCSDPTLATIEVVNQ</sequence>